<evidence type="ECO:0000259" key="2">
    <source>
        <dbReference type="Pfam" id="PF09972"/>
    </source>
</evidence>
<protein>
    <submittedName>
        <fullName evidence="4">Uncharacterized protein</fullName>
    </submittedName>
</protein>
<dbReference type="Pfam" id="PF09972">
    <property type="entry name" value="DUF2207"/>
    <property type="match status" value="1"/>
</dbReference>
<keyword evidence="1" id="KW-0472">Membrane</keyword>
<dbReference type="Proteomes" id="UP000250080">
    <property type="component" value="Chromosome I"/>
</dbReference>
<feature type="domain" description="Predicted membrane protein YciQ-like C-terminal" evidence="3">
    <location>
        <begin position="309"/>
        <end position="532"/>
    </location>
</feature>
<feature type="transmembrane region" description="Helical" evidence="1">
    <location>
        <begin position="434"/>
        <end position="451"/>
    </location>
</feature>
<feature type="transmembrane region" description="Helical" evidence="1">
    <location>
        <begin position="254"/>
        <end position="273"/>
    </location>
</feature>
<keyword evidence="1" id="KW-0812">Transmembrane</keyword>
<dbReference type="EMBL" id="LT618793">
    <property type="protein sequence ID" value="SCQ80123.1"/>
    <property type="molecule type" value="Genomic_DNA"/>
</dbReference>
<evidence type="ECO:0000259" key="3">
    <source>
        <dbReference type="Pfam" id="PF20990"/>
    </source>
</evidence>
<dbReference type="InterPro" id="IPR048389">
    <property type="entry name" value="YciQ-like_C"/>
</dbReference>
<sequence>MRRGVHGAVVLLLGAMMATLWVALGPGTPARAQTDQPVFTRYDETLSLDAQGVATVVIDATFDTGNGSSAGPALSFPRRVEVPPAQGRPRFRQLTNTITDVTSPSGAPTGVRHTSTVDTDLFRIGDQTNQIRGVQHYRVSLQIDGLVTPTDSGDELAWEAVDAVDTLARNEASFTIEAPGAATSSRCATDLQPAGSCPITSNDSGVSASVRDLAAADAVRINVTYPSGTFTDVSEDYTVHRTLADRFPLTAVDIIGGLAFGLIGLIGSVGYALTQGRDRRWDSSHAGDRKPPPDTRVVTGRRRRVPLRTEPPEQTLPGEVGFLLETHTETDQITATLIDLAVRGFLTVRREDDSSWTFRRTPTDASTLATYERTVLKRLFPKVKGRIRVTSSTGEASRAKGSFTTTREAIARRVGALGWFRVPPDKARFRSHRFGVVICMFGLLTLIPFVGFMGLGLWSAGIILAGICVLAIMPFTPSRTPQGSAVLEQAEGFRQFLSDPDPELIDWKHSGDVFSRCLPWAVVFGVDAQWTALFQKLTDEGRYRPQLAWYESLHGSVWATQGHIEALSSLTSSFNHAVAAADRHAAAVSGLDDSE</sequence>
<accession>A0A509MFT8</accession>
<feature type="domain" description="DUF2207" evidence="2">
    <location>
        <begin position="40"/>
        <end position="224"/>
    </location>
</feature>
<proteinExistence type="predicted"/>
<reference evidence="4 5" key="1">
    <citation type="submission" date="2016-09" db="EMBL/GenBank/DDBJ databases">
        <authorList>
            <person name="Laine KS P."/>
        </authorList>
    </citation>
    <scope>NUCLEOTIDE SEQUENCE [LARGE SCALE GENOMIC DNA]</scope>
    <source>
        <strain evidence="4">PFRJS-23</strain>
    </source>
</reference>
<gene>
    <name evidence="4" type="ORF">PFR_JS23_1576</name>
</gene>
<evidence type="ECO:0000256" key="1">
    <source>
        <dbReference type="SAM" id="Phobius"/>
    </source>
</evidence>
<organism evidence="4 5">
    <name type="scientific">Propionibacterium freudenreichii</name>
    <dbReference type="NCBI Taxonomy" id="1744"/>
    <lineage>
        <taxon>Bacteria</taxon>
        <taxon>Bacillati</taxon>
        <taxon>Actinomycetota</taxon>
        <taxon>Actinomycetes</taxon>
        <taxon>Propionibacteriales</taxon>
        <taxon>Propionibacteriaceae</taxon>
        <taxon>Propionibacterium</taxon>
    </lineage>
</organism>
<evidence type="ECO:0000313" key="5">
    <source>
        <dbReference type="Proteomes" id="UP000250080"/>
    </source>
</evidence>
<dbReference type="Pfam" id="PF20990">
    <property type="entry name" value="DUF2207_C"/>
    <property type="match status" value="1"/>
</dbReference>
<name>A0A509MFT8_9ACTN</name>
<feature type="transmembrane region" description="Helical" evidence="1">
    <location>
        <begin position="457"/>
        <end position="475"/>
    </location>
</feature>
<keyword evidence="1" id="KW-1133">Transmembrane helix</keyword>
<evidence type="ECO:0000313" key="4">
    <source>
        <dbReference type="EMBL" id="SCQ80123.1"/>
    </source>
</evidence>
<dbReference type="InterPro" id="IPR018702">
    <property type="entry name" value="DUF2207"/>
</dbReference>
<dbReference type="AlphaFoldDB" id="A0A509MFT8"/>
<dbReference type="RefSeq" id="WP_013160623.1">
    <property type="nucleotide sequence ID" value="NZ_LR698993.1"/>
</dbReference>